<sequence length="89" mass="8848">MGKGLVADHNVLSGSAPLGISVGAPNIIVGTPLRCTNDLLTLNNFANYSGQPILLGPGSQSCTAKVFDASDVVDTGTNNTIVVVGHGGG</sequence>
<organism evidence="1 2">
    <name type="scientific">Sorangium atrum</name>
    <dbReference type="NCBI Taxonomy" id="2995308"/>
    <lineage>
        <taxon>Bacteria</taxon>
        <taxon>Pseudomonadati</taxon>
        <taxon>Myxococcota</taxon>
        <taxon>Polyangia</taxon>
        <taxon>Polyangiales</taxon>
        <taxon>Polyangiaceae</taxon>
        <taxon>Sorangium</taxon>
    </lineage>
</organism>
<evidence type="ECO:0000313" key="1">
    <source>
        <dbReference type="EMBL" id="MDC0678972.1"/>
    </source>
</evidence>
<name>A0ABT5BXZ9_9BACT</name>
<keyword evidence="2" id="KW-1185">Reference proteome</keyword>
<gene>
    <name evidence="1" type="ORF">POL72_14600</name>
</gene>
<dbReference type="EMBL" id="JAQNDK010000001">
    <property type="protein sequence ID" value="MDC0678972.1"/>
    <property type="molecule type" value="Genomic_DNA"/>
</dbReference>
<protein>
    <submittedName>
        <fullName evidence="1">Uncharacterized protein</fullName>
    </submittedName>
</protein>
<proteinExistence type="predicted"/>
<reference evidence="1 2" key="1">
    <citation type="submission" date="2023-01" db="EMBL/GenBank/DDBJ databases">
        <title>Minimal conservation of predation-associated metabolite biosynthetic gene clusters underscores biosynthetic potential of Myxococcota including descriptions for ten novel species: Archangium lansinium sp. nov., Myxococcus landrumus sp. nov., Nannocystis bai.</title>
        <authorList>
            <person name="Ahearne A."/>
            <person name="Stevens C."/>
            <person name="Dowd S."/>
        </authorList>
    </citation>
    <scope>NUCLEOTIDE SEQUENCE [LARGE SCALE GENOMIC DNA]</scope>
    <source>
        <strain evidence="1 2">WIWO2</strain>
    </source>
</reference>
<evidence type="ECO:0000313" key="2">
    <source>
        <dbReference type="Proteomes" id="UP001217485"/>
    </source>
</evidence>
<comment type="caution">
    <text evidence="1">The sequence shown here is derived from an EMBL/GenBank/DDBJ whole genome shotgun (WGS) entry which is preliminary data.</text>
</comment>
<dbReference type="RefSeq" id="WP_272095833.1">
    <property type="nucleotide sequence ID" value="NZ_JAQNDK010000001.1"/>
</dbReference>
<accession>A0ABT5BXZ9</accession>
<dbReference type="Proteomes" id="UP001217485">
    <property type="component" value="Unassembled WGS sequence"/>
</dbReference>